<dbReference type="InterPro" id="IPR008271">
    <property type="entry name" value="Ser/Thr_kinase_AS"/>
</dbReference>
<feature type="region of interest" description="Disordered" evidence="5">
    <location>
        <begin position="1"/>
        <end position="24"/>
    </location>
</feature>
<evidence type="ECO:0000256" key="3">
    <source>
        <dbReference type="ARBA" id="ARBA00022777"/>
    </source>
</evidence>
<evidence type="ECO:0000256" key="2">
    <source>
        <dbReference type="ARBA" id="ARBA00022741"/>
    </source>
</evidence>
<dbReference type="EMBL" id="UOGL01000435">
    <property type="protein sequence ID" value="VAX40386.1"/>
    <property type="molecule type" value="Genomic_DNA"/>
</dbReference>
<evidence type="ECO:0000256" key="1">
    <source>
        <dbReference type="ARBA" id="ARBA00022679"/>
    </source>
</evidence>
<reference evidence="8" key="1">
    <citation type="submission" date="2018-06" db="EMBL/GenBank/DDBJ databases">
        <authorList>
            <person name="Zhirakovskaya E."/>
        </authorList>
    </citation>
    <scope>NUCLEOTIDE SEQUENCE</scope>
</reference>
<dbReference type="Gene3D" id="3.30.200.20">
    <property type="entry name" value="Phosphorylase Kinase, domain 1"/>
    <property type="match status" value="1"/>
</dbReference>
<dbReference type="PROSITE" id="PS00108">
    <property type="entry name" value="PROTEIN_KINASE_ST"/>
    <property type="match status" value="1"/>
</dbReference>
<feature type="compositionally biased region" description="Low complexity" evidence="5">
    <location>
        <begin position="13"/>
        <end position="24"/>
    </location>
</feature>
<keyword evidence="6" id="KW-0472">Membrane</keyword>
<protein>
    <submittedName>
        <fullName evidence="8">Serine/threonine protein kinase PrkC, regulator of stationary phase</fullName>
    </submittedName>
</protein>
<feature type="domain" description="Protein kinase" evidence="7">
    <location>
        <begin position="90"/>
        <end position="353"/>
    </location>
</feature>
<dbReference type="PANTHER" id="PTHR43289:SF6">
    <property type="entry name" value="SERINE_THREONINE-PROTEIN KINASE NEKL-3"/>
    <property type="match status" value="1"/>
</dbReference>
<keyword evidence="6" id="KW-1133">Transmembrane helix</keyword>
<keyword evidence="8" id="KW-0723">Serine/threonine-protein kinase</keyword>
<dbReference type="PANTHER" id="PTHR43289">
    <property type="entry name" value="MITOGEN-ACTIVATED PROTEIN KINASE KINASE KINASE 20-RELATED"/>
    <property type="match status" value="1"/>
</dbReference>
<dbReference type="CDD" id="cd14014">
    <property type="entry name" value="STKc_PknB_like"/>
    <property type="match status" value="1"/>
</dbReference>
<keyword evidence="6" id="KW-0812">Transmembrane</keyword>
<evidence type="ECO:0000313" key="8">
    <source>
        <dbReference type="EMBL" id="VAX40386.1"/>
    </source>
</evidence>
<sequence length="511" mass="55492">MNQSTANQPGDKPPATGFPFGGAPVVSQDSNTVIHPERNIVPLSQTFITEQISSLPAATSGLWKRLFVIPDELDPDDSNSGPAGIQLGHFQIEERIGSGGMGAVFRANDLTLQRDVALKILSPHASRDQNSIQRFLNEARAAARLDHENIARVFYQGEDHGLNYIAFEYVIGQNVRDMIHAKSLLDPATALNYTLQIAIALKHTSEAGVIHRDIKPSNVIITPNGRAKLVDLGLARKQNSESVGELTVAGTTLGTFDYISPEQAKDPRTADVRSDIYSLGCTLYHMLTGVPPYPEGTVLQKLLDHQGKDSPDPRHVNPQVPPALADVVKKMMSSQPKDRQATPEELINDLSFLARSMGLRGMHAESLVWQRPAIPVEKSFWQKHLGWIVTVAALILLVLFIERFPSSTNSHSSADDTHLAQINSKDKPTEPPASNNNNPNNLTGTTPSLGTNTNSNTVDSSNTNGDSKATDFQQPSNIVIENSKGKMPDNNGGTSDVELFPAVQNEQPPIA</sequence>
<evidence type="ECO:0000256" key="4">
    <source>
        <dbReference type="ARBA" id="ARBA00022840"/>
    </source>
</evidence>
<dbReference type="PROSITE" id="PS00107">
    <property type="entry name" value="PROTEIN_KINASE_ATP"/>
    <property type="match status" value="1"/>
</dbReference>
<keyword evidence="2" id="KW-0547">Nucleotide-binding</keyword>
<dbReference type="Pfam" id="PF00069">
    <property type="entry name" value="Pkinase"/>
    <property type="match status" value="1"/>
</dbReference>
<proteinExistence type="predicted"/>
<evidence type="ECO:0000259" key="7">
    <source>
        <dbReference type="PROSITE" id="PS50011"/>
    </source>
</evidence>
<accession>A0A3B1DC13</accession>
<dbReference type="InterPro" id="IPR000719">
    <property type="entry name" value="Prot_kinase_dom"/>
</dbReference>
<feature type="compositionally biased region" description="Polar residues" evidence="5">
    <location>
        <begin position="470"/>
        <end position="480"/>
    </location>
</feature>
<keyword evidence="3 8" id="KW-0418">Kinase</keyword>
<dbReference type="InterPro" id="IPR017441">
    <property type="entry name" value="Protein_kinase_ATP_BS"/>
</dbReference>
<dbReference type="AlphaFoldDB" id="A0A3B1DC13"/>
<organism evidence="8">
    <name type="scientific">hydrothermal vent metagenome</name>
    <dbReference type="NCBI Taxonomy" id="652676"/>
    <lineage>
        <taxon>unclassified sequences</taxon>
        <taxon>metagenomes</taxon>
        <taxon>ecological metagenomes</taxon>
    </lineage>
</organism>
<dbReference type="GO" id="GO:0005524">
    <property type="term" value="F:ATP binding"/>
    <property type="evidence" value="ECO:0007669"/>
    <property type="project" value="UniProtKB-KW"/>
</dbReference>
<dbReference type="GO" id="GO:0004674">
    <property type="term" value="F:protein serine/threonine kinase activity"/>
    <property type="evidence" value="ECO:0007669"/>
    <property type="project" value="UniProtKB-KW"/>
</dbReference>
<feature type="non-terminal residue" evidence="8">
    <location>
        <position position="511"/>
    </location>
</feature>
<feature type="transmembrane region" description="Helical" evidence="6">
    <location>
        <begin position="384"/>
        <end position="401"/>
    </location>
</feature>
<dbReference type="PROSITE" id="PS50011">
    <property type="entry name" value="PROTEIN_KINASE_DOM"/>
    <property type="match status" value="1"/>
</dbReference>
<feature type="compositionally biased region" description="Low complexity" evidence="5">
    <location>
        <begin position="432"/>
        <end position="467"/>
    </location>
</feature>
<dbReference type="InterPro" id="IPR011009">
    <property type="entry name" value="Kinase-like_dom_sf"/>
</dbReference>
<keyword evidence="4" id="KW-0067">ATP-binding</keyword>
<evidence type="ECO:0000256" key="6">
    <source>
        <dbReference type="SAM" id="Phobius"/>
    </source>
</evidence>
<evidence type="ECO:0000256" key="5">
    <source>
        <dbReference type="SAM" id="MobiDB-lite"/>
    </source>
</evidence>
<dbReference type="SMART" id="SM00220">
    <property type="entry name" value="S_TKc"/>
    <property type="match status" value="1"/>
</dbReference>
<gene>
    <name evidence="8" type="ORF">MNBD_PLANCTO02-2558</name>
</gene>
<dbReference type="SUPFAM" id="SSF56112">
    <property type="entry name" value="Protein kinase-like (PK-like)"/>
    <property type="match status" value="1"/>
</dbReference>
<name>A0A3B1DC13_9ZZZZ</name>
<keyword evidence="1" id="KW-0808">Transferase</keyword>
<feature type="region of interest" description="Disordered" evidence="5">
    <location>
        <begin position="422"/>
        <end position="511"/>
    </location>
</feature>
<dbReference type="Gene3D" id="1.10.510.10">
    <property type="entry name" value="Transferase(Phosphotransferase) domain 1"/>
    <property type="match status" value="1"/>
</dbReference>